<sequence length="144" mass="15872">QALEADRETMRQAIVSMGADKAQVVLLKEIAQHLCKEVAPPLPAVTVGHHLYKGAAAPPAVTVKVAPPVPPLIMHRRMIEAQPIVRTSYVASVVKWVTSIISWRRKTPRIKYPVGQRGNNVGLLLLLDKAHRPGHGHQKMPKKI</sequence>
<evidence type="ECO:0000313" key="1">
    <source>
        <dbReference type="EnsemblPlants" id="OB12G20330.1"/>
    </source>
</evidence>
<organism evidence="1">
    <name type="scientific">Oryza brachyantha</name>
    <name type="common">malo sina</name>
    <dbReference type="NCBI Taxonomy" id="4533"/>
    <lineage>
        <taxon>Eukaryota</taxon>
        <taxon>Viridiplantae</taxon>
        <taxon>Streptophyta</taxon>
        <taxon>Embryophyta</taxon>
        <taxon>Tracheophyta</taxon>
        <taxon>Spermatophyta</taxon>
        <taxon>Magnoliopsida</taxon>
        <taxon>Liliopsida</taxon>
        <taxon>Poales</taxon>
        <taxon>Poaceae</taxon>
        <taxon>BOP clade</taxon>
        <taxon>Oryzoideae</taxon>
        <taxon>Oryzeae</taxon>
        <taxon>Oryzinae</taxon>
        <taxon>Oryza</taxon>
    </lineage>
</organism>
<dbReference type="STRING" id="4533.J3NDH5"/>
<dbReference type="OMA" id="TSIISWR"/>
<reference evidence="1" key="2">
    <citation type="submission" date="2013-04" db="UniProtKB">
        <authorList>
            <consortium name="EnsemblPlants"/>
        </authorList>
    </citation>
    <scope>IDENTIFICATION</scope>
</reference>
<dbReference type="Proteomes" id="UP000006038">
    <property type="component" value="Chromosome 12"/>
</dbReference>
<keyword evidence="2" id="KW-1185">Reference proteome</keyword>
<evidence type="ECO:0000313" key="2">
    <source>
        <dbReference type="Proteomes" id="UP000006038"/>
    </source>
</evidence>
<dbReference type="HOGENOM" id="CLU_1801422_0_0_1"/>
<dbReference type="EnsemblPlants" id="OB12G20330.1">
    <property type="protein sequence ID" value="OB12G20330.1"/>
    <property type="gene ID" value="OB12G20330"/>
</dbReference>
<proteinExistence type="predicted"/>
<accession>J3NDH5</accession>
<dbReference type="eggNOG" id="ENOG502R5YD">
    <property type="taxonomic scope" value="Eukaryota"/>
</dbReference>
<name>J3NDH5_ORYBR</name>
<dbReference type="AlphaFoldDB" id="J3NDH5"/>
<dbReference type="Gramene" id="OB12G20330.1">
    <property type="protein sequence ID" value="OB12G20330.1"/>
    <property type="gene ID" value="OB12G20330"/>
</dbReference>
<protein>
    <submittedName>
        <fullName evidence="1">Uncharacterized protein</fullName>
    </submittedName>
</protein>
<reference evidence="1" key="1">
    <citation type="journal article" date="2013" name="Nat. Commun.">
        <title>Whole-genome sequencing of Oryza brachyantha reveals mechanisms underlying Oryza genome evolution.</title>
        <authorList>
            <person name="Chen J."/>
            <person name="Huang Q."/>
            <person name="Gao D."/>
            <person name="Wang J."/>
            <person name="Lang Y."/>
            <person name="Liu T."/>
            <person name="Li B."/>
            <person name="Bai Z."/>
            <person name="Luis Goicoechea J."/>
            <person name="Liang C."/>
            <person name="Chen C."/>
            <person name="Zhang W."/>
            <person name="Sun S."/>
            <person name="Liao Y."/>
            <person name="Zhang X."/>
            <person name="Yang L."/>
            <person name="Song C."/>
            <person name="Wang M."/>
            <person name="Shi J."/>
            <person name="Liu G."/>
            <person name="Liu J."/>
            <person name="Zhou H."/>
            <person name="Zhou W."/>
            <person name="Yu Q."/>
            <person name="An N."/>
            <person name="Chen Y."/>
            <person name="Cai Q."/>
            <person name="Wang B."/>
            <person name="Liu B."/>
            <person name="Min J."/>
            <person name="Huang Y."/>
            <person name="Wu H."/>
            <person name="Li Z."/>
            <person name="Zhang Y."/>
            <person name="Yin Y."/>
            <person name="Song W."/>
            <person name="Jiang J."/>
            <person name="Jackson S.A."/>
            <person name="Wing R.A."/>
            <person name="Wang J."/>
            <person name="Chen M."/>
        </authorList>
    </citation>
    <scope>NUCLEOTIDE SEQUENCE [LARGE SCALE GENOMIC DNA]</scope>
    <source>
        <strain evidence="1">cv. IRGC 101232</strain>
    </source>
</reference>